<keyword evidence="6 9" id="KW-0808">Transferase</keyword>
<dbReference type="InterPro" id="IPR054169">
    <property type="entry name" value="GlgB_N"/>
</dbReference>
<dbReference type="InterPro" id="IPR013783">
    <property type="entry name" value="Ig-like_fold"/>
</dbReference>
<keyword evidence="5 9" id="KW-0328">Glycosyltransferase</keyword>
<comment type="catalytic activity">
    <reaction evidence="1 9">
        <text>Transfers a segment of a (1-&gt;4)-alpha-D-glucan chain to a primary hydroxy group in a similar glucan chain.</text>
        <dbReference type="EC" id="2.4.1.18"/>
    </reaction>
</comment>
<dbReference type="Pfam" id="PF00128">
    <property type="entry name" value="Alpha-amylase"/>
    <property type="match status" value="1"/>
</dbReference>
<keyword evidence="8 9" id="KW-0119">Carbohydrate metabolism</keyword>
<feature type="active site" description="Nucleophile" evidence="9">
    <location>
        <position position="406"/>
    </location>
</feature>
<evidence type="ECO:0000256" key="3">
    <source>
        <dbReference type="ARBA" id="ARBA00009000"/>
    </source>
</evidence>
<accession>A0ABU0PFJ1</accession>
<comment type="subunit">
    <text evidence="9">Monomer.</text>
</comment>
<dbReference type="InterPro" id="IPR017853">
    <property type="entry name" value="GH"/>
</dbReference>
<sequence>MNEIEDVITSPDWETVAAGAYHAPHDVLGAHPTTDAAGRTHTTIRVRRPLADRVSAVFSDGTRLPLIHAAHGIWEGQHDGSPVAYRVASVYADGEEQLAGDPYRHLPSIGDLDLHLIAEGRHERLWEVLGANVHLFDGEIGVSFAVWAPNAQAVRVVGEHNDWSGEAHSMRSMGVSGIWELFIPDLTPGSLYKYQILTRDGRWILKADPMAQRTQRPPETASAVPFSAYSWSDGAWMTRRAATHAVAQPMSIYEVHLGSWRDGLGYREIAEPLISHILDTGFTHVEFMPLAEHPFGGSWGYQVSGYYAPTARYGTPDDLRFLIDRLHQAGIGVILDWVPGHFPKDDFALARFDGLPLYEHPDPRRGEHQDWGTLIFDYGRPEVRGFLVANALYWFDQFHIDGLRVDAVASMLYLDYSRGDGEWEPNVHGGRENLEAIRFLQEVNATAYRSHPGIVMIAEESTSFPGVTGPTDHAGLGFGFKWNMGWMNDSLQYISRDPMYRAHHEGEMTFSFVYAFGENYLLPISHDEVVHGKGSLLSKMPGDHAHKLANVRAYLAYMWGHPGKNLLFMGQEFGQLAEWSESRALDWWLLDQPSHAQLQHFVGEMNGAYRASAPLWERDGDSSRFRRLGAPSWDPNVIAFERRDNHGGRVIVISNFAGVERAALPLDLPVEGVWDEILNTDALEFGGSGIGNYGRVAAHVEGEHGTPKTKITLPALSTIWLRYRG</sequence>
<dbReference type="PIRSF" id="PIRSF000463">
    <property type="entry name" value="GlgB"/>
    <property type="match status" value="1"/>
</dbReference>
<dbReference type="InterPro" id="IPR013780">
    <property type="entry name" value="Glyco_hydro_b"/>
</dbReference>
<evidence type="ECO:0000259" key="10">
    <source>
        <dbReference type="SMART" id="SM00642"/>
    </source>
</evidence>
<evidence type="ECO:0000256" key="1">
    <source>
        <dbReference type="ARBA" id="ARBA00000826"/>
    </source>
</evidence>
<dbReference type="RefSeq" id="WP_307364211.1">
    <property type="nucleotide sequence ID" value="NZ_JAUSXK010000001.1"/>
</dbReference>
<evidence type="ECO:0000256" key="9">
    <source>
        <dbReference type="HAMAP-Rule" id="MF_00685"/>
    </source>
</evidence>
<evidence type="ECO:0000256" key="6">
    <source>
        <dbReference type="ARBA" id="ARBA00022679"/>
    </source>
</evidence>
<dbReference type="Pfam" id="PF22019">
    <property type="entry name" value="GlgB_N"/>
    <property type="match status" value="1"/>
</dbReference>
<dbReference type="CDD" id="cd11322">
    <property type="entry name" value="AmyAc_Glg_BE"/>
    <property type="match status" value="1"/>
</dbReference>
<evidence type="ECO:0000256" key="7">
    <source>
        <dbReference type="ARBA" id="ARBA00023056"/>
    </source>
</evidence>
<comment type="pathway">
    <text evidence="2 9">Glycan biosynthesis; glycogen biosynthesis.</text>
</comment>
<dbReference type="HAMAP" id="MF_00685">
    <property type="entry name" value="GlgB"/>
    <property type="match status" value="1"/>
</dbReference>
<dbReference type="SUPFAM" id="SSF81296">
    <property type="entry name" value="E set domains"/>
    <property type="match status" value="2"/>
</dbReference>
<evidence type="ECO:0000313" key="11">
    <source>
        <dbReference type="EMBL" id="MDQ0645697.1"/>
    </source>
</evidence>
<dbReference type="InterPro" id="IPR006047">
    <property type="entry name" value="GH13_cat_dom"/>
</dbReference>
<keyword evidence="4 9" id="KW-0321">Glycogen metabolism</keyword>
<dbReference type="SUPFAM" id="SSF51011">
    <property type="entry name" value="Glycosyl hydrolase domain"/>
    <property type="match status" value="1"/>
</dbReference>
<feature type="domain" description="Glycosyl hydrolase family 13 catalytic" evidence="10">
    <location>
        <begin position="254"/>
        <end position="626"/>
    </location>
</feature>
<comment type="caution">
    <text evidence="11">The sequence shown here is derived from an EMBL/GenBank/DDBJ whole genome shotgun (WGS) entry which is preliminary data.</text>
</comment>
<dbReference type="InterPro" id="IPR014756">
    <property type="entry name" value="Ig_E-set"/>
</dbReference>
<evidence type="ECO:0000256" key="5">
    <source>
        <dbReference type="ARBA" id="ARBA00022676"/>
    </source>
</evidence>
<dbReference type="SUPFAM" id="SSF51445">
    <property type="entry name" value="(Trans)glycosidases"/>
    <property type="match status" value="1"/>
</dbReference>
<dbReference type="InterPro" id="IPR004193">
    <property type="entry name" value="Glyco_hydro_13_N"/>
</dbReference>
<keyword evidence="12" id="KW-1185">Reference proteome</keyword>
<dbReference type="EC" id="2.4.1.18" evidence="9"/>
<organism evidence="11 12">
    <name type="scientific">Microbacterium murale</name>
    <dbReference type="NCBI Taxonomy" id="1081040"/>
    <lineage>
        <taxon>Bacteria</taxon>
        <taxon>Bacillati</taxon>
        <taxon>Actinomycetota</taxon>
        <taxon>Actinomycetes</taxon>
        <taxon>Micrococcales</taxon>
        <taxon>Microbacteriaceae</taxon>
        <taxon>Microbacterium</taxon>
    </lineage>
</organism>
<name>A0ABU0PFJ1_9MICO</name>
<dbReference type="NCBIfam" id="TIGR01515">
    <property type="entry name" value="branching_enzym"/>
    <property type="match status" value="1"/>
</dbReference>
<dbReference type="SMART" id="SM00642">
    <property type="entry name" value="Aamy"/>
    <property type="match status" value="1"/>
</dbReference>
<feature type="active site" description="Proton donor" evidence="9">
    <location>
        <position position="459"/>
    </location>
</feature>
<dbReference type="InterPro" id="IPR006048">
    <property type="entry name" value="A-amylase/branching_C"/>
</dbReference>
<reference evidence="11 12" key="1">
    <citation type="submission" date="2023-07" db="EMBL/GenBank/DDBJ databases">
        <title>Comparative genomics of wheat-associated soil bacteria to identify genetic determinants of phenazine resistance.</title>
        <authorList>
            <person name="Mouncey N."/>
        </authorList>
    </citation>
    <scope>NUCLEOTIDE SEQUENCE [LARGE SCALE GENOMIC DNA]</scope>
    <source>
        <strain evidence="11 12">W2I7</strain>
    </source>
</reference>
<dbReference type="PANTHER" id="PTHR43651:SF3">
    <property type="entry name" value="1,4-ALPHA-GLUCAN-BRANCHING ENZYME"/>
    <property type="match status" value="1"/>
</dbReference>
<dbReference type="PANTHER" id="PTHR43651">
    <property type="entry name" value="1,4-ALPHA-GLUCAN-BRANCHING ENZYME"/>
    <property type="match status" value="1"/>
</dbReference>
<dbReference type="Pfam" id="PF02806">
    <property type="entry name" value="Alpha-amylase_C"/>
    <property type="match status" value="1"/>
</dbReference>
<evidence type="ECO:0000256" key="8">
    <source>
        <dbReference type="ARBA" id="ARBA00023277"/>
    </source>
</evidence>
<dbReference type="EMBL" id="JAUSXK010000001">
    <property type="protein sequence ID" value="MDQ0645697.1"/>
    <property type="molecule type" value="Genomic_DNA"/>
</dbReference>
<dbReference type="InterPro" id="IPR044143">
    <property type="entry name" value="GlgB_N_E_set_prok"/>
</dbReference>
<dbReference type="InterPro" id="IPR006407">
    <property type="entry name" value="GlgB"/>
</dbReference>
<gene>
    <name evidence="9" type="primary">glgB</name>
    <name evidence="11" type="ORF">QFZ46_003857</name>
</gene>
<keyword evidence="7 9" id="KW-0320">Glycogen biosynthesis</keyword>
<dbReference type="Gene3D" id="2.60.40.10">
    <property type="entry name" value="Immunoglobulins"/>
    <property type="match status" value="2"/>
</dbReference>
<dbReference type="Gene3D" id="2.60.40.1180">
    <property type="entry name" value="Golgi alpha-mannosidase II"/>
    <property type="match status" value="1"/>
</dbReference>
<evidence type="ECO:0000313" key="12">
    <source>
        <dbReference type="Proteomes" id="UP001239085"/>
    </source>
</evidence>
<dbReference type="CDD" id="cd02855">
    <property type="entry name" value="E_set_GBE_prok_N"/>
    <property type="match status" value="1"/>
</dbReference>
<dbReference type="GO" id="GO:0003844">
    <property type="term" value="F:1,4-alpha-glucan branching enzyme activity"/>
    <property type="evidence" value="ECO:0007669"/>
    <property type="project" value="UniProtKB-EC"/>
</dbReference>
<dbReference type="NCBIfam" id="NF008967">
    <property type="entry name" value="PRK12313.1"/>
    <property type="match status" value="1"/>
</dbReference>
<proteinExistence type="inferred from homology"/>
<protein>
    <recommendedName>
        <fullName evidence="9">1,4-alpha-glucan branching enzyme GlgB</fullName>
        <ecNumber evidence="9">2.4.1.18</ecNumber>
    </recommendedName>
    <alternativeName>
        <fullName evidence="9">1,4-alpha-D-glucan:1,4-alpha-D-glucan 6-glucosyl-transferase</fullName>
    </alternativeName>
    <alternativeName>
        <fullName evidence="9">Alpha-(1-&gt;4)-glucan branching enzyme</fullName>
    </alternativeName>
    <alternativeName>
        <fullName evidence="9">Glycogen branching enzyme</fullName>
        <shortName evidence="9">BE</shortName>
    </alternativeName>
</protein>
<dbReference type="Pfam" id="PF02922">
    <property type="entry name" value="CBM_48"/>
    <property type="match status" value="1"/>
</dbReference>
<evidence type="ECO:0000256" key="2">
    <source>
        <dbReference type="ARBA" id="ARBA00004964"/>
    </source>
</evidence>
<dbReference type="InterPro" id="IPR037439">
    <property type="entry name" value="Branching_enzy"/>
</dbReference>
<dbReference type="Proteomes" id="UP001239085">
    <property type="component" value="Unassembled WGS sequence"/>
</dbReference>
<comment type="similarity">
    <text evidence="3 9">Belongs to the glycosyl hydrolase 13 family. GlgB subfamily.</text>
</comment>
<comment type="function">
    <text evidence="9">Catalyzes the formation of the alpha-1,6-glucosidic linkages in glycogen by scission of a 1,4-alpha-linked oligosaccharide from growing alpha-1,4-glucan chains and the subsequent attachment of the oligosaccharide to the alpha-1,6 position.</text>
</comment>
<evidence type="ECO:0000256" key="4">
    <source>
        <dbReference type="ARBA" id="ARBA00022600"/>
    </source>
</evidence>
<dbReference type="NCBIfam" id="NF003811">
    <property type="entry name" value="PRK05402.1"/>
    <property type="match status" value="1"/>
</dbReference>
<dbReference type="Gene3D" id="3.20.20.80">
    <property type="entry name" value="Glycosidases"/>
    <property type="match status" value="1"/>
</dbReference>